<proteinExistence type="predicted"/>
<protein>
    <submittedName>
        <fullName evidence="1">Uncharacterized protein</fullName>
    </submittedName>
</protein>
<sequence length="59" mass="6908">MIKLKSDSRLISLWPMVDGMKEKMNKLVIVTASGGRILYFRKSAESQWLWLLRESHLIC</sequence>
<reference evidence="1 2" key="1">
    <citation type="journal article" date="2016" name="Nat. Commun.">
        <title>Thousands of microbial genomes shed light on interconnected biogeochemical processes in an aquifer system.</title>
        <authorList>
            <person name="Anantharaman K."/>
            <person name="Brown C.T."/>
            <person name="Hug L.A."/>
            <person name="Sharon I."/>
            <person name="Castelle C.J."/>
            <person name="Probst A.J."/>
            <person name="Thomas B.C."/>
            <person name="Singh A."/>
            <person name="Wilkins M.J."/>
            <person name="Karaoz U."/>
            <person name="Brodie E.L."/>
            <person name="Williams K.H."/>
            <person name="Hubbard S.S."/>
            <person name="Banfield J.F."/>
        </authorList>
    </citation>
    <scope>NUCLEOTIDE SEQUENCE [LARGE SCALE GENOMIC DNA]</scope>
</reference>
<dbReference type="AlphaFoldDB" id="A0A1G2E0Y5"/>
<dbReference type="Proteomes" id="UP000177360">
    <property type="component" value="Unassembled WGS sequence"/>
</dbReference>
<evidence type="ECO:0000313" key="2">
    <source>
        <dbReference type="Proteomes" id="UP000177360"/>
    </source>
</evidence>
<comment type="caution">
    <text evidence="1">The sequence shown here is derived from an EMBL/GenBank/DDBJ whole genome shotgun (WGS) entry which is preliminary data.</text>
</comment>
<gene>
    <name evidence="1" type="ORF">A2626_03275</name>
</gene>
<accession>A0A1G2E0Y5</accession>
<organism evidence="1 2">
    <name type="scientific">Candidatus Nealsonbacteria bacterium RIFCSPHIGHO2_01_FULL_38_55</name>
    <dbReference type="NCBI Taxonomy" id="1801664"/>
    <lineage>
        <taxon>Bacteria</taxon>
        <taxon>Candidatus Nealsoniibacteriota</taxon>
    </lineage>
</organism>
<name>A0A1G2E0Y5_9BACT</name>
<dbReference type="EMBL" id="MHLZ01000030">
    <property type="protein sequence ID" value="OGZ19487.1"/>
    <property type="molecule type" value="Genomic_DNA"/>
</dbReference>
<evidence type="ECO:0000313" key="1">
    <source>
        <dbReference type="EMBL" id="OGZ19487.1"/>
    </source>
</evidence>